<accession>A0ABP0M595</accession>
<evidence type="ECO:0000313" key="3">
    <source>
        <dbReference type="Proteomes" id="UP001642464"/>
    </source>
</evidence>
<evidence type="ECO:0000313" key="2">
    <source>
        <dbReference type="EMBL" id="CAK9045934.1"/>
    </source>
</evidence>
<reference evidence="2 3" key="1">
    <citation type="submission" date="2024-02" db="EMBL/GenBank/DDBJ databases">
        <authorList>
            <person name="Chen Y."/>
            <person name="Shah S."/>
            <person name="Dougan E. K."/>
            <person name="Thang M."/>
            <person name="Chan C."/>
        </authorList>
    </citation>
    <scope>NUCLEOTIDE SEQUENCE [LARGE SCALE GENOMIC DNA]</scope>
</reference>
<protein>
    <submittedName>
        <fullName evidence="2">Indole-3-acetate beta-glucosyltransferase</fullName>
    </submittedName>
</protein>
<organism evidence="2 3">
    <name type="scientific">Durusdinium trenchii</name>
    <dbReference type="NCBI Taxonomy" id="1381693"/>
    <lineage>
        <taxon>Eukaryota</taxon>
        <taxon>Sar</taxon>
        <taxon>Alveolata</taxon>
        <taxon>Dinophyceae</taxon>
        <taxon>Suessiales</taxon>
        <taxon>Symbiodiniaceae</taxon>
        <taxon>Durusdinium</taxon>
    </lineage>
</organism>
<proteinExistence type="predicted"/>
<dbReference type="InterPro" id="IPR021133">
    <property type="entry name" value="HEAT_type_2"/>
</dbReference>
<dbReference type="EMBL" id="CAXAMM010019546">
    <property type="protein sequence ID" value="CAK9045934.1"/>
    <property type="molecule type" value="Genomic_DNA"/>
</dbReference>
<gene>
    <name evidence="2" type="ORF">SCF082_LOCUS25925</name>
</gene>
<feature type="repeat" description="HEAT" evidence="1">
    <location>
        <begin position="271"/>
        <end position="304"/>
    </location>
</feature>
<dbReference type="Proteomes" id="UP001642464">
    <property type="component" value="Unassembled WGS sequence"/>
</dbReference>
<comment type="caution">
    <text evidence="2">The sequence shown here is derived from an EMBL/GenBank/DDBJ whole genome shotgun (WGS) entry which is preliminary data.</text>
</comment>
<evidence type="ECO:0000256" key="1">
    <source>
        <dbReference type="PROSITE-ProRule" id="PRU00103"/>
    </source>
</evidence>
<keyword evidence="3" id="KW-1185">Reference proteome</keyword>
<dbReference type="PROSITE" id="PS50077">
    <property type="entry name" value="HEAT_REPEAT"/>
    <property type="match status" value="1"/>
</dbReference>
<sequence>MTSSRLTGFLNDIVPMLCQVFGKLICYRGPMQLQRTGLWKLAVEALFYIVEDSLCALERCAGRACMVEADRFWDVLSSSFAKVVEVLATSDEDTSLLSQVCANLLMQRLLVCAKTPINIAERAVGLLQVLVRQSGMGSPSLRHFFALCETAQEEPIDGEDAKLSVVSATAKGVQAPVPRIPSREALLSIAAPALVEYVRNLFSCYLQEEEARQRGGSASSALHRVQEVRLALTHLRRLDADDAVVAVAAPNAEKAQMACKLAGKKGLVMALLPQLSALAPSGDPEVRKLVREVLQELAAHLELT</sequence>
<name>A0ABP0M595_9DINO</name>